<organism evidence="12 13">
    <name type="scientific">Boletus reticuloceps</name>
    <dbReference type="NCBI Taxonomy" id="495285"/>
    <lineage>
        <taxon>Eukaryota</taxon>
        <taxon>Fungi</taxon>
        <taxon>Dikarya</taxon>
        <taxon>Basidiomycota</taxon>
        <taxon>Agaricomycotina</taxon>
        <taxon>Agaricomycetes</taxon>
        <taxon>Agaricomycetidae</taxon>
        <taxon>Boletales</taxon>
        <taxon>Boletineae</taxon>
        <taxon>Boletaceae</taxon>
        <taxon>Boletoideae</taxon>
        <taxon>Boletus</taxon>
    </lineage>
</organism>
<dbReference type="SUPFAM" id="SSF47661">
    <property type="entry name" value="t-snare proteins"/>
    <property type="match status" value="1"/>
</dbReference>
<dbReference type="SMART" id="SM00397">
    <property type="entry name" value="t_SNARE"/>
    <property type="match status" value="1"/>
</dbReference>
<protein>
    <submittedName>
        <fullName evidence="12">t-SNARE</fullName>
    </submittedName>
</protein>
<dbReference type="InterPro" id="IPR015260">
    <property type="entry name" value="Syntaxin-6/10/61_N"/>
</dbReference>
<gene>
    <name evidence="12" type="ORF">JVT61DRAFT_10558</name>
</gene>
<evidence type="ECO:0000256" key="5">
    <source>
        <dbReference type="ARBA" id="ARBA00022989"/>
    </source>
</evidence>
<keyword evidence="5" id="KW-1133">Transmembrane helix</keyword>
<evidence type="ECO:0000256" key="7">
    <source>
        <dbReference type="ARBA" id="ARBA00023136"/>
    </source>
</evidence>
<dbReference type="InterPro" id="IPR000727">
    <property type="entry name" value="T_SNARE_dom"/>
</dbReference>
<keyword evidence="2" id="KW-0813">Transport</keyword>
<dbReference type="EMBL" id="JAGFBS010000004">
    <property type="protein sequence ID" value="KAG6379984.1"/>
    <property type="molecule type" value="Genomic_DNA"/>
</dbReference>
<evidence type="ECO:0000313" key="12">
    <source>
        <dbReference type="EMBL" id="KAG6379984.1"/>
    </source>
</evidence>
<dbReference type="InterPro" id="IPR010989">
    <property type="entry name" value="SNARE"/>
</dbReference>
<evidence type="ECO:0000259" key="11">
    <source>
        <dbReference type="PROSITE" id="PS50192"/>
    </source>
</evidence>
<dbReference type="GO" id="GO:0016020">
    <property type="term" value="C:membrane"/>
    <property type="evidence" value="ECO:0007669"/>
    <property type="project" value="InterPro"/>
</dbReference>
<feature type="domain" description="T-SNARE coiled-coil homology" evidence="11">
    <location>
        <begin position="218"/>
        <end position="280"/>
    </location>
</feature>
<feature type="coiled-coil region" evidence="9">
    <location>
        <begin position="110"/>
        <end position="137"/>
    </location>
</feature>
<name>A0A8I2YVC1_9AGAM</name>
<dbReference type="Gene3D" id="1.20.58.90">
    <property type="match status" value="1"/>
</dbReference>
<dbReference type="CDD" id="cd15851">
    <property type="entry name" value="SNARE_Syntaxin6"/>
    <property type="match status" value="1"/>
</dbReference>
<dbReference type="Gene3D" id="1.20.5.110">
    <property type="match status" value="1"/>
</dbReference>
<dbReference type="GO" id="GO:0015031">
    <property type="term" value="P:protein transport"/>
    <property type="evidence" value="ECO:0007669"/>
    <property type="project" value="UniProtKB-KW"/>
</dbReference>
<sequence length="333" mass="37746">MGKVSNWRVAGAARSLQIRVQALEKRELNIPDGDFRLRTLRSGQTGSRHTIRYQISTRHFGSRRRMSTDPYHVVQQEIQSSLQTASTLRASYLRIRSTAHEGSEELVWARNELKATLAALEADLEDLEESVKVVESTGPRLFNLDDAEVTERRRYVGRVRREIASMRAEVKDTTTHLRSPFPQSPTAGGSQSGVSTTSNSPRNDGRDEDEQWAREERQLMIQEQDRTMVSISGTLTTLAQQAGLMGQEIGQHNEMLVDLERNVDRTDSKLDSAMRKMKKFIRETEGSPDSVSRRRCTDARTHRHQVGMVHNNLDNYPCHLVCGGHIGLIIWLA</sequence>
<evidence type="ECO:0000256" key="2">
    <source>
        <dbReference type="ARBA" id="ARBA00022448"/>
    </source>
</evidence>
<feature type="compositionally biased region" description="Polar residues" evidence="10">
    <location>
        <begin position="184"/>
        <end position="202"/>
    </location>
</feature>
<evidence type="ECO:0000256" key="1">
    <source>
        <dbReference type="ARBA" id="ARBA00009063"/>
    </source>
</evidence>
<dbReference type="PROSITE" id="PS50192">
    <property type="entry name" value="T_SNARE"/>
    <property type="match status" value="1"/>
</dbReference>
<dbReference type="CDD" id="cd21442">
    <property type="entry name" value="SNARE_NTD_STX6-like"/>
    <property type="match status" value="1"/>
</dbReference>
<evidence type="ECO:0000256" key="3">
    <source>
        <dbReference type="ARBA" id="ARBA00022692"/>
    </source>
</evidence>
<dbReference type="GO" id="GO:0048193">
    <property type="term" value="P:Golgi vesicle transport"/>
    <property type="evidence" value="ECO:0007669"/>
    <property type="project" value="InterPro"/>
</dbReference>
<keyword evidence="13" id="KW-1185">Reference proteome</keyword>
<evidence type="ECO:0000256" key="9">
    <source>
        <dbReference type="SAM" id="Coils"/>
    </source>
</evidence>
<feature type="region of interest" description="Disordered" evidence="10">
    <location>
        <begin position="167"/>
        <end position="211"/>
    </location>
</feature>
<keyword evidence="3" id="KW-0812">Transmembrane</keyword>
<dbReference type="SUPFAM" id="SSF58038">
    <property type="entry name" value="SNARE fusion complex"/>
    <property type="match status" value="1"/>
</dbReference>
<dbReference type="Pfam" id="PF09177">
    <property type="entry name" value="STX6_10_61_N"/>
    <property type="match status" value="1"/>
</dbReference>
<keyword evidence="4" id="KW-0653">Protein transport</keyword>
<comment type="subcellular location">
    <subcellularLocation>
        <location evidence="8">Golgi apparatus</location>
        <location evidence="8">trans-Golgi network membrane</location>
        <topology evidence="8">Single-pass type IV membrane protein</topology>
    </subcellularLocation>
</comment>
<evidence type="ECO:0000313" key="13">
    <source>
        <dbReference type="Proteomes" id="UP000683000"/>
    </source>
</evidence>
<accession>A0A8I2YVC1</accession>
<evidence type="ECO:0000256" key="4">
    <source>
        <dbReference type="ARBA" id="ARBA00022927"/>
    </source>
</evidence>
<comment type="similarity">
    <text evidence="1">Belongs to the syntaxin family.</text>
</comment>
<reference evidence="12" key="1">
    <citation type="submission" date="2021-03" db="EMBL/GenBank/DDBJ databases">
        <title>Evolutionary innovations through gain and loss of genes in the ectomycorrhizal Boletales.</title>
        <authorList>
            <person name="Wu G."/>
            <person name="Miyauchi S."/>
            <person name="Morin E."/>
            <person name="Yang Z.-L."/>
            <person name="Xu J."/>
            <person name="Martin F.M."/>
        </authorList>
    </citation>
    <scope>NUCLEOTIDE SEQUENCE</scope>
    <source>
        <strain evidence="12">BR01</strain>
    </source>
</reference>
<evidence type="ECO:0000256" key="8">
    <source>
        <dbReference type="ARBA" id="ARBA00037801"/>
    </source>
</evidence>
<evidence type="ECO:0000256" key="10">
    <source>
        <dbReference type="SAM" id="MobiDB-lite"/>
    </source>
</evidence>
<keyword evidence="6" id="KW-0333">Golgi apparatus</keyword>
<dbReference type="AlphaFoldDB" id="A0A8I2YVC1"/>
<keyword evidence="7" id="KW-0472">Membrane</keyword>
<dbReference type="OrthoDB" id="546861at2759"/>
<dbReference type="FunFam" id="1.20.58.90:FF:000004">
    <property type="entry name" value="Syntaxin 10"/>
    <property type="match status" value="1"/>
</dbReference>
<keyword evidence="9" id="KW-0175">Coiled coil</keyword>
<comment type="caution">
    <text evidence="12">The sequence shown here is derived from an EMBL/GenBank/DDBJ whole genome shotgun (WGS) entry which is preliminary data.</text>
</comment>
<dbReference type="GO" id="GO:0005794">
    <property type="term" value="C:Golgi apparatus"/>
    <property type="evidence" value="ECO:0007669"/>
    <property type="project" value="UniProtKB-SubCell"/>
</dbReference>
<dbReference type="Proteomes" id="UP000683000">
    <property type="component" value="Unassembled WGS sequence"/>
</dbReference>
<proteinExistence type="inferred from homology"/>
<evidence type="ECO:0000256" key="6">
    <source>
        <dbReference type="ARBA" id="ARBA00023034"/>
    </source>
</evidence>